<dbReference type="PANTHER" id="PTHR11071:SF561">
    <property type="entry name" value="PEPTIDYL-PROLYL CIS-TRANS ISOMERASE D-RELATED"/>
    <property type="match status" value="1"/>
</dbReference>
<keyword evidence="4" id="KW-1185">Reference proteome</keyword>
<dbReference type="InterPro" id="IPR029000">
    <property type="entry name" value="Cyclophilin-like_dom_sf"/>
</dbReference>
<dbReference type="PROSITE" id="PS50072">
    <property type="entry name" value="CSA_PPIASE_2"/>
    <property type="match status" value="1"/>
</dbReference>
<evidence type="ECO:0000313" key="3">
    <source>
        <dbReference type="EMBL" id="KAG6515793.1"/>
    </source>
</evidence>
<dbReference type="AlphaFoldDB" id="A0A8J5LKB8"/>
<accession>A0A8J5LKB8</accession>
<sequence>MSKGSGHSRERRIRSEGKVRVSWVRMETERRDADSAATAEGKRNPRCYMDVSIGGEMEGRIVVELFADVVPRTAENFRVLCTGERGIGPNTGVPLHFKDRRRQLPFFTLVDVSRAGEEGDVLGLGHPDVQPSSSSSTEKIGDGLLGGRLVMGFEEEKEKRNRWPESMLSVRSLMRSRWWSRLQPWLDLTTMAGIHTSEVVGTTDCYPLFPPLPQQFTVAGRGNGVEWFEAVDGDQPEMHVGEVISEIDSAPAVADVAGGGWGSREKEGTTVRLECTPKRCPPCRR</sequence>
<dbReference type="PANTHER" id="PTHR11071">
    <property type="entry name" value="PEPTIDYL-PROLYL CIS-TRANS ISOMERASE"/>
    <property type="match status" value="1"/>
</dbReference>
<dbReference type="Proteomes" id="UP000734854">
    <property type="component" value="Unassembled WGS sequence"/>
</dbReference>
<evidence type="ECO:0000256" key="1">
    <source>
        <dbReference type="ARBA" id="ARBA00007365"/>
    </source>
</evidence>
<dbReference type="InterPro" id="IPR002130">
    <property type="entry name" value="Cyclophilin-type_PPIase_dom"/>
</dbReference>
<dbReference type="GO" id="GO:0005737">
    <property type="term" value="C:cytoplasm"/>
    <property type="evidence" value="ECO:0007669"/>
    <property type="project" value="TreeGrafter"/>
</dbReference>
<dbReference type="GO" id="GO:0003755">
    <property type="term" value="F:peptidyl-prolyl cis-trans isomerase activity"/>
    <property type="evidence" value="ECO:0007669"/>
    <property type="project" value="InterPro"/>
</dbReference>
<feature type="domain" description="PPIase cyclophilin-type" evidence="2">
    <location>
        <begin position="48"/>
        <end position="271"/>
    </location>
</feature>
<proteinExistence type="inferred from homology"/>
<protein>
    <recommendedName>
        <fullName evidence="2">PPIase cyclophilin-type domain-containing protein</fullName>
    </recommendedName>
</protein>
<comment type="similarity">
    <text evidence="1">Belongs to the cyclophilin-type PPIase family.</text>
</comment>
<evidence type="ECO:0000313" key="4">
    <source>
        <dbReference type="Proteomes" id="UP000734854"/>
    </source>
</evidence>
<dbReference type="Pfam" id="PF00160">
    <property type="entry name" value="Pro_isomerase"/>
    <property type="match status" value="1"/>
</dbReference>
<gene>
    <name evidence="3" type="ORF">ZIOFF_026223</name>
</gene>
<name>A0A8J5LKB8_ZINOF</name>
<evidence type="ECO:0000259" key="2">
    <source>
        <dbReference type="PROSITE" id="PS50072"/>
    </source>
</evidence>
<organism evidence="3 4">
    <name type="scientific">Zingiber officinale</name>
    <name type="common">Ginger</name>
    <name type="synonym">Amomum zingiber</name>
    <dbReference type="NCBI Taxonomy" id="94328"/>
    <lineage>
        <taxon>Eukaryota</taxon>
        <taxon>Viridiplantae</taxon>
        <taxon>Streptophyta</taxon>
        <taxon>Embryophyta</taxon>
        <taxon>Tracheophyta</taxon>
        <taxon>Spermatophyta</taxon>
        <taxon>Magnoliopsida</taxon>
        <taxon>Liliopsida</taxon>
        <taxon>Zingiberales</taxon>
        <taxon>Zingiberaceae</taxon>
        <taxon>Zingiber</taxon>
    </lineage>
</organism>
<comment type="caution">
    <text evidence="3">The sequence shown here is derived from an EMBL/GenBank/DDBJ whole genome shotgun (WGS) entry which is preliminary data.</text>
</comment>
<reference evidence="3 4" key="1">
    <citation type="submission" date="2020-08" db="EMBL/GenBank/DDBJ databases">
        <title>Plant Genome Project.</title>
        <authorList>
            <person name="Zhang R.-G."/>
        </authorList>
    </citation>
    <scope>NUCLEOTIDE SEQUENCE [LARGE SCALE GENOMIC DNA]</scope>
    <source>
        <tissue evidence="3">Rhizome</tissue>
    </source>
</reference>
<dbReference type="GO" id="GO:0016018">
    <property type="term" value="F:cyclosporin A binding"/>
    <property type="evidence" value="ECO:0007669"/>
    <property type="project" value="TreeGrafter"/>
</dbReference>
<dbReference type="Gene3D" id="2.40.100.10">
    <property type="entry name" value="Cyclophilin-like"/>
    <property type="match status" value="1"/>
</dbReference>
<dbReference type="GO" id="GO:0006457">
    <property type="term" value="P:protein folding"/>
    <property type="evidence" value="ECO:0007669"/>
    <property type="project" value="TreeGrafter"/>
</dbReference>
<dbReference type="EMBL" id="JACMSC010000007">
    <property type="protein sequence ID" value="KAG6515793.1"/>
    <property type="molecule type" value="Genomic_DNA"/>
</dbReference>
<dbReference type="SUPFAM" id="SSF50891">
    <property type="entry name" value="Cyclophilin-like"/>
    <property type="match status" value="1"/>
</dbReference>